<reference evidence="3 4" key="1">
    <citation type="submission" date="2019-10" db="EMBL/GenBank/DDBJ databases">
        <title>Streptomyces sp. strain GY16 isolated from leaves of Broussonetia papyrifera.</title>
        <authorList>
            <person name="Mo P."/>
        </authorList>
    </citation>
    <scope>NUCLEOTIDE SEQUENCE [LARGE SCALE GENOMIC DNA]</scope>
    <source>
        <strain evidence="3 4">GY16</strain>
    </source>
</reference>
<dbReference type="Gene3D" id="3.30.450.30">
    <property type="entry name" value="Dynein light chain 2a, cytoplasmic"/>
    <property type="match status" value="1"/>
</dbReference>
<feature type="domain" description="Roadblock/LAMTOR2" evidence="2">
    <location>
        <begin position="97"/>
        <end position="202"/>
    </location>
</feature>
<organism evidence="3 4">
    <name type="scientific">Streptomyces phaeolivaceus</name>
    <dbReference type="NCBI Taxonomy" id="2653200"/>
    <lineage>
        <taxon>Bacteria</taxon>
        <taxon>Bacillati</taxon>
        <taxon>Actinomycetota</taxon>
        <taxon>Actinomycetes</taxon>
        <taxon>Kitasatosporales</taxon>
        <taxon>Streptomycetaceae</taxon>
        <taxon>Streptomyces</taxon>
    </lineage>
</organism>
<accession>A0A5P8K2C1</accession>
<dbReference type="Proteomes" id="UP000327294">
    <property type="component" value="Chromosome"/>
</dbReference>
<name>A0A5P8K2C1_9ACTN</name>
<dbReference type="InterPro" id="IPR053141">
    <property type="entry name" value="Mycobact_SerProt_Inhib_Rv3364c"/>
</dbReference>
<dbReference type="PANTHER" id="PTHR36222:SF1">
    <property type="entry name" value="SERINE PROTEASE INHIBITOR RV3364C"/>
    <property type="match status" value="1"/>
</dbReference>
<proteinExistence type="predicted"/>
<dbReference type="InterPro" id="IPR004942">
    <property type="entry name" value="Roadblock/LAMTOR2_dom"/>
</dbReference>
<dbReference type="Pfam" id="PF03259">
    <property type="entry name" value="Robl_LC7"/>
    <property type="match status" value="1"/>
</dbReference>
<dbReference type="EMBL" id="CP045096">
    <property type="protein sequence ID" value="QFQ97271.1"/>
    <property type="molecule type" value="Genomic_DNA"/>
</dbReference>
<dbReference type="SMART" id="SM00960">
    <property type="entry name" value="Robl_LC7"/>
    <property type="match status" value="1"/>
</dbReference>
<gene>
    <name evidence="3" type="ORF">F9278_14790</name>
</gene>
<evidence type="ECO:0000313" key="4">
    <source>
        <dbReference type="Proteomes" id="UP000327294"/>
    </source>
</evidence>
<sequence length="241" mass="25808">MSVRPLRSLRPLPSRSRRRIHPSSASSPRACIARNKPRQAARHDRPRRARADPRSAPHPSFVPGFAPEHQSVRRTEIRRIAMTMTTDSTAAQPDRVVDELLNDLAKVPDVTGVLLGSQDGLRLAYAGPGMDGQMVDRLAAVINGLYSIAHGVDDGEGRVEQVLIRKTNFLLFIMSAGSPPAAVALNAGRDPDKVESVLGVLTNTRADEGTVGFAMANMIKRMGELLATPARAGGAPSGDGQ</sequence>
<evidence type="ECO:0000256" key="1">
    <source>
        <dbReference type="SAM" id="MobiDB-lite"/>
    </source>
</evidence>
<protein>
    <submittedName>
        <fullName evidence="3">Roadblock/LC7 domain-containing protein</fullName>
    </submittedName>
</protein>
<dbReference type="AlphaFoldDB" id="A0A5P8K2C1"/>
<feature type="compositionally biased region" description="Low complexity" evidence="1">
    <location>
        <begin position="1"/>
        <end position="14"/>
    </location>
</feature>
<keyword evidence="4" id="KW-1185">Reference proteome</keyword>
<dbReference type="KEGG" id="sphv:F9278_14790"/>
<evidence type="ECO:0000259" key="2">
    <source>
        <dbReference type="SMART" id="SM00960"/>
    </source>
</evidence>
<dbReference type="PANTHER" id="PTHR36222">
    <property type="entry name" value="SERINE PROTEASE INHIBITOR RV3364C"/>
    <property type="match status" value="1"/>
</dbReference>
<dbReference type="SUPFAM" id="SSF103196">
    <property type="entry name" value="Roadblock/LC7 domain"/>
    <property type="match status" value="1"/>
</dbReference>
<feature type="region of interest" description="Disordered" evidence="1">
    <location>
        <begin position="1"/>
        <end position="68"/>
    </location>
</feature>
<feature type="compositionally biased region" description="Basic residues" evidence="1">
    <location>
        <begin position="35"/>
        <end position="48"/>
    </location>
</feature>
<evidence type="ECO:0000313" key="3">
    <source>
        <dbReference type="EMBL" id="QFQ97271.1"/>
    </source>
</evidence>